<dbReference type="SUPFAM" id="SSF55811">
    <property type="entry name" value="Nudix"/>
    <property type="match status" value="1"/>
</dbReference>
<protein>
    <recommendedName>
        <fullName evidence="2">Nudix hydrolase domain-containing protein</fullName>
    </recommendedName>
</protein>
<name>A0A6C0BLJ1_9ZZZZ</name>
<dbReference type="InterPro" id="IPR015797">
    <property type="entry name" value="NUDIX_hydrolase-like_dom_sf"/>
</dbReference>
<feature type="region of interest" description="Disordered" evidence="1">
    <location>
        <begin position="289"/>
        <end position="344"/>
    </location>
</feature>
<feature type="domain" description="Nudix hydrolase" evidence="2">
    <location>
        <begin position="3"/>
        <end position="180"/>
    </location>
</feature>
<dbReference type="Gene3D" id="3.90.79.10">
    <property type="entry name" value="Nucleoside Triphosphate Pyrophosphohydrolase"/>
    <property type="match status" value="1"/>
</dbReference>
<evidence type="ECO:0000259" key="2">
    <source>
        <dbReference type="PROSITE" id="PS51462"/>
    </source>
</evidence>
<reference evidence="3" key="1">
    <citation type="journal article" date="2020" name="Nature">
        <title>Giant virus diversity and host interactions through global metagenomics.</title>
        <authorList>
            <person name="Schulz F."/>
            <person name="Roux S."/>
            <person name="Paez-Espino D."/>
            <person name="Jungbluth S."/>
            <person name="Walsh D.A."/>
            <person name="Denef V.J."/>
            <person name="McMahon K.D."/>
            <person name="Konstantinidis K.T."/>
            <person name="Eloe-Fadrosh E.A."/>
            <person name="Kyrpides N.C."/>
            <person name="Woyke T."/>
        </authorList>
    </citation>
    <scope>NUCLEOTIDE SEQUENCE</scope>
    <source>
        <strain evidence="3">GVMAG-M-3300017989-17</strain>
    </source>
</reference>
<dbReference type="InterPro" id="IPR000086">
    <property type="entry name" value="NUDIX_hydrolase_dom"/>
</dbReference>
<proteinExistence type="predicted"/>
<accession>A0A6C0BLJ1</accession>
<evidence type="ECO:0000313" key="3">
    <source>
        <dbReference type="EMBL" id="QHS93257.1"/>
    </source>
</evidence>
<organism evidence="3">
    <name type="scientific">viral metagenome</name>
    <dbReference type="NCBI Taxonomy" id="1070528"/>
    <lineage>
        <taxon>unclassified sequences</taxon>
        <taxon>metagenomes</taxon>
        <taxon>organismal metagenomes</taxon>
    </lineage>
</organism>
<sequence length="344" mass="39230">MKPKIKAAGVLPYSKDARGNTWFLLGREKPNQSWGVDSGSWSEFGGSIHAGETAEEGAAREFFEETMGAVFGNAAWMRAELMEGRYLLALDSKTPSGKGYRSFLKYVPFVDYPSKFARYKTMAKKFPHLLRELVPDCFDAHNGNMFQTCTEKTSMAWFSADQMKQAIAKYKRVRHQPAQPWRHNQSSYYEPGMVPHIRWGFAMDIDHLMNSSWGQNGFQNDAFHFPRTLSGEDSTTTFEIIKTASGTLRPIMKSPRFLGRDPITPYRKKNEASARVVPPIIMVQCDDEVKKKKRRRRRKKAGTPAESFTRCGKSSAWTVVTTKKKKRRKNSQQSPGYKPTPPVF</sequence>
<evidence type="ECO:0000256" key="1">
    <source>
        <dbReference type="SAM" id="MobiDB-lite"/>
    </source>
</evidence>
<dbReference type="PROSITE" id="PS51462">
    <property type="entry name" value="NUDIX"/>
    <property type="match status" value="1"/>
</dbReference>
<dbReference type="EMBL" id="MN739201">
    <property type="protein sequence ID" value="QHS93257.1"/>
    <property type="molecule type" value="Genomic_DNA"/>
</dbReference>
<dbReference type="Pfam" id="PF00293">
    <property type="entry name" value="NUDIX"/>
    <property type="match status" value="1"/>
</dbReference>
<feature type="compositionally biased region" description="Basic residues" evidence="1">
    <location>
        <begin position="291"/>
        <end position="301"/>
    </location>
</feature>
<dbReference type="AlphaFoldDB" id="A0A6C0BLJ1"/>